<evidence type="ECO:0000313" key="4">
    <source>
        <dbReference type="Proteomes" id="UP000229570"/>
    </source>
</evidence>
<keyword evidence="1" id="KW-1133">Transmembrane helix</keyword>
<evidence type="ECO:0000313" key="3">
    <source>
        <dbReference type="EMBL" id="PIQ72478.1"/>
    </source>
</evidence>
<evidence type="ECO:0000256" key="1">
    <source>
        <dbReference type="SAM" id="Phobius"/>
    </source>
</evidence>
<organism evidence="3 4">
    <name type="scientific">Candidatus Roizmanbacteria bacterium CG11_big_fil_rev_8_21_14_0_20_35_14</name>
    <dbReference type="NCBI Taxonomy" id="1974855"/>
    <lineage>
        <taxon>Bacteria</taxon>
        <taxon>Candidatus Roizmaniibacteriota</taxon>
    </lineage>
</organism>
<protein>
    <recommendedName>
        <fullName evidence="2">UPF0547 domain-containing protein</fullName>
    </recommendedName>
</protein>
<reference evidence="3 4" key="1">
    <citation type="submission" date="2017-09" db="EMBL/GenBank/DDBJ databases">
        <title>Depth-based differentiation of microbial function through sediment-hosted aquifers and enrichment of novel symbionts in the deep terrestrial subsurface.</title>
        <authorList>
            <person name="Probst A.J."/>
            <person name="Ladd B."/>
            <person name="Jarett J.K."/>
            <person name="Geller-Mcgrath D.E."/>
            <person name="Sieber C.M."/>
            <person name="Emerson J.B."/>
            <person name="Anantharaman K."/>
            <person name="Thomas B.C."/>
            <person name="Malmstrom R."/>
            <person name="Stieglmeier M."/>
            <person name="Klingl A."/>
            <person name="Woyke T."/>
            <person name="Ryan C.M."/>
            <person name="Banfield J.F."/>
        </authorList>
    </citation>
    <scope>NUCLEOTIDE SEQUENCE [LARGE SCALE GENOMIC DNA]</scope>
    <source>
        <strain evidence="3">CG11_big_fil_rev_8_21_14_0_20_35_14</strain>
    </source>
</reference>
<dbReference type="InterPro" id="IPR018886">
    <property type="entry name" value="UPF0547"/>
</dbReference>
<proteinExistence type="predicted"/>
<dbReference type="EMBL" id="PCVL01000036">
    <property type="protein sequence ID" value="PIQ72478.1"/>
    <property type="molecule type" value="Genomic_DNA"/>
</dbReference>
<dbReference type="AlphaFoldDB" id="A0A2H0KMJ6"/>
<dbReference type="Pfam" id="PF10571">
    <property type="entry name" value="UPF0547"/>
    <property type="match status" value="1"/>
</dbReference>
<feature type="transmembrane region" description="Helical" evidence="1">
    <location>
        <begin position="40"/>
        <end position="61"/>
    </location>
</feature>
<dbReference type="Proteomes" id="UP000229570">
    <property type="component" value="Unassembled WGS sequence"/>
</dbReference>
<keyword evidence="1" id="KW-0812">Transmembrane</keyword>
<evidence type="ECO:0000259" key="2">
    <source>
        <dbReference type="Pfam" id="PF10571"/>
    </source>
</evidence>
<comment type="caution">
    <text evidence="3">The sequence shown here is derived from an EMBL/GenBank/DDBJ whole genome shotgun (WGS) entry which is preliminary data.</text>
</comment>
<name>A0A2H0KMJ6_9BACT</name>
<keyword evidence="1" id="KW-0472">Membrane</keyword>
<accession>A0A2H0KMJ6</accession>
<sequence>MDDHSTTKKCPSCQEKVSFSATKCPYCGKDFRNWFQKHPIISIIIAIFVLPPFLSGLFSSLKAPSLSPEKPEQVNKLKQVSNINPRSYPKEVNEIEISNKKIKIGDSADSVFETLTDKYKVDSPTIEKSKIIHHFQDGKTLFDMTFERNNTGAYYILTKIVIKDNNYQSSTTQEQPPILYQIDYTSGYLATISVPQGTTKNQLKELLNYFHSLNKKGELSKTMRGHTIIDIFDDKKWTTKENYEEITSSGKYCNYIKATYSVDIDGVEKAGISEGNCPEYERVY</sequence>
<gene>
    <name evidence="3" type="ORF">COV86_02810</name>
</gene>
<feature type="domain" description="UPF0547" evidence="2">
    <location>
        <begin position="8"/>
        <end position="28"/>
    </location>
</feature>